<sequence length="36" mass="3835">MEVTWGGPTIRCMYWCTPAGNIAGAAMPPPIHNTCS</sequence>
<reference evidence="1" key="1">
    <citation type="submission" date="2014-09" db="EMBL/GenBank/DDBJ databases">
        <authorList>
            <person name="Magalhaes I.L.F."/>
            <person name="Oliveira U."/>
            <person name="Santos F.R."/>
            <person name="Vidigal T.H.D.A."/>
            <person name="Brescovit A.D."/>
            <person name="Santos A.J."/>
        </authorList>
    </citation>
    <scope>NUCLEOTIDE SEQUENCE</scope>
    <source>
        <tissue evidence="1">Shoot tissue taken approximately 20 cm above the soil surface</tissue>
    </source>
</reference>
<dbReference type="EMBL" id="GBRH01172128">
    <property type="protein sequence ID" value="JAE25768.1"/>
    <property type="molecule type" value="Transcribed_RNA"/>
</dbReference>
<name>A0A0A9GYS7_ARUDO</name>
<dbReference type="AlphaFoldDB" id="A0A0A9GYS7"/>
<evidence type="ECO:0000313" key="1">
    <source>
        <dbReference type="EMBL" id="JAE25768.1"/>
    </source>
</evidence>
<proteinExistence type="predicted"/>
<protein>
    <submittedName>
        <fullName evidence="1">Uncharacterized protein</fullName>
    </submittedName>
</protein>
<organism evidence="1">
    <name type="scientific">Arundo donax</name>
    <name type="common">Giant reed</name>
    <name type="synonym">Donax arundinaceus</name>
    <dbReference type="NCBI Taxonomy" id="35708"/>
    <lineage>
        <taxon>Eukaryota</taxon>
        <taxon>Viridiplantae</taxon>
        <taxon>Streptophyta</taxon>
        <taxon>Embryophyta</taxon>
        <taxon>Tracheophyta</taxon>
        <taxon>Spermatophyta</taxon>
        <taxon>Magnoliopsida</taxon>
        <taxon>Liliopsida</taxon>
        <taxon>Poales</taxon>
        <taxon>Poaceae</taxon>
        <taxon>PACMAD clade</taxon>
        <taxon>Arundinoideae</taxon>
        <taxon>Arundineae</taxon>
        <taxon>Arundo</taxon>
    </lineage>
</organism>
<reference evidence="1" key="2">
    <citation type="journal article" date="2015" name="Data Brief">
        <title>Shoot transcriptome of the giant reed, Arundo donax.</title>
        <authorList>
            <person name="Barrero R.A."/>
            <person name="Guerrero F.D."/>
            <person name="Moolhuijzen P."/>
            <person name="Goolsby J.A."/>
            <person name="Tidwell J."/>
            <person name="Bellgard S.E."/>
            <person name="Bellgard M.I."/>
        </authorList>
    </citation>
    <scope>NUCLEOTIDE SEQUENCE</scope>
    <source>
        <tissue evidence="1">Shoot tissue taken approximately 20 cm above the soil surface</tissue>
    </source>
</reference>
<accession>A0A0A9GYS7</accession>